<dbReference type="InterPro" id="IPR013766">
    <property type="entry name" value="Thioredoxin_domain"/>
</dbReference>
<reference evidence="7 8" key="1">
    <citation type="submission" date="2014-05" db="EMBL/GenBank/DDBJ databases">
        <title>Complete Genome Sequence of vBDshPR2C, a New N4-Like Lytic Phage Infecting Dinoroseobacter shibae.</title>
        <authorList>
            <person name="Cai L."/>
            <person name="Zhang R."/>
            <person name="Jiao N."/>
        </authorList>
    </citation>
    <scope>NUCLEOTIDE SEQUENCE [LARGE SCALE GENOMIC DNA]</scope>
</reference>
<evidence type="ECO:0000256" key="5">
    <source>
        <dbReference type="SAM" id="Coils"/>
    </source>
</evidence>
<dbReference type="SUPFAM" id="SSF52833">
    <property type="entry name" value="Thioredoxin-like"/>
    <property type="match status" value="1"/>
</dbReference>
<sequence>MIRTLSDADFVPEMRENTDPIVVMFTGSWCPPCKRMKPVFEDMAEQMQGDIRFAEMDIEQAEKTANELGIRSVPSLVLFADGMIREIHVGTMNKTELRLWIQENI</sequence>
<keyword evidence="4" id="KW-0676">Redox-active center</keyword>
<dbReference type="Pfam" id="PF00085">
    <property type="entry name" value="Thioredoxin"/>
    <property type="match status" value="1"/>
</dbReference>
<feature type="domain" description="Thioredoxin" evidence="6">
    <location>
        <begin position="1"/>
        <end position="105"/>
    </location>
</feature>
<feature type="coiled-coil region" evidence="5">
    <location>
        <begin position="44"/>
        <end position="71"/>
    </location>
</feature>
<dbReference type="PANTHER" id="PTHR45663:SF11">
    <property type="entry name" value="GEO12009P1"/>
    <property type="match status" value="1"/>
</dbReference>
<keyword evidence="1" id="KW-0813">Transport</keyword>
<dbReference type="PANTHER" id="PTHR45663">
    <property type="entry name" value="GEO12009P1"/>
    <property type="match status" value="1"/>
</dbReference>
<keyword evidence="3" id="KW-1015">Disulfide bond</keyword>
<evidence type="ECO:0000256" key="2">
    <source>
        <dbReference type="ARBA" id="ARBA00022982"/>
    </source>
</evidence>
<dbReference type="PRINTS" id="PR00421">
    <property type="entry name" value="THIOREDOXIN"/>
</dbReference>
<dbReference type="InterPro" id="IPR005746">
    <property type="entry name" value="Thioredoxin"/>
</dbReference>
<dbReference type="GO" id="GO:0015035">
    <property type="term" value="F:protein-disulfide reductase activity"/>
    <property type="evidence" value="ECO:0007669"/>
    <property type="project" value="InterPro"/>
</dbReference>
<dbReference type="PROSITE" id="PS51352">
    <property type="entry name" value="THIOREDOXIN_2"/>
    <property type="match status" value="1"/>
</dbReference>
<evidence type="ECO:0000256" key="4">
    <source>
        <dbReference type="ARBA" id="ARBA00023284"/>
    </source>
</evidence>
<dbReference type="Gene3D" id="3.40.30.10">
    <property type="entry name" value="Glutaredoxin"/>
    <property type="match status" value="1"/>
</dbReference>
<dbReference type="EMBL" id="KJ803031">
    <property type="protein sequence ID" value="AID16854.1"/>
    <property type="molecule type" value="Genomic_DNA"/>
</dbReference>
<keyword evidence="2" id="KW-0249">Electron transport</keyword>
<dbReference type="CDD" id="cd02947">
    <property type="entry name" value="TRX_family"/>
    <property type="match status" value="1"/>
</dbReference>
<evidence type="ECO:0000256" key="3">
    <source>
        <dbReference type="ARBA" id="ARBA00023157"/>
    </source>
</evidence>
<evidence type="ECO:0000256" key="1">
    <source>
        <dbReference type="ARBA" id="ARBA00022448"/>
    </source>
</evidence>
<evidence type="ECO:0000313" key="8">
    <source>
        <dbReference type="Proteomes" id="UP000031205"/>
    </source>
</evidence>
<proteinExistence type="predicted"/>
<organism evidence="7 8">
    <name type="scientific">Dinoroseobacter phage vBDshPR2C</name>
    <dbReference type="NCBI Taxonomy" id="1498169"/>
    <lineage>
        <taxon>Viruses</taxon>
        <taxon>Duplodnaviria</taxon>
        <taxon>Heunggongvirae</taxon>
        <taxon>Uroviricota</taxon>
        <taxon>Caudoviricetes</taxon>
        <taxon>Schitoviridae</taxon>
        <taxon>Rhodovirinae</taxon>
        <taxon>Baltimorevirus</taxon>
        <taxon>Baltimorevirus DFL12</taxon>
    </lineage>
</organism>
<dbReference type="InterPro" id="IPR017937">
    <property type="entry name" value="Thioredoxin_CS"/>
</dbReference>
<protein>
    <submittedName>
        <fullName evidence="7">Putative thioredoxin</fullName>
    </submittedName>
</protein>
<dbReference type="InterPro" id="IPR036249">
    <property type="entry name" value="Thioredoxin-like_sf"/>
</dbReference>
<name>A0A0A7CHH9_9CAUD</name>
<dbReference type="PROSITE" id="PS00194">
    <property type="entry name" value="THIOREDOXIN_1"/>
    <property type="match status" value="1"/>
</dbReference>
<keyword evidence="5" id="KW-0175">Coiled coil</keyword>
<dbReference type="Proteomes" id="UP000031205">
    <property type="component" value="Segment"/>
</dbReference>
<evidence type="ECO:0000259" key="6">
    <source>
        <dbReference type="PROSITE" id="PS51352"/>
    </source>
</evidence>
<accession>A0A0A7CHH9</accession>
<dbReference type="PIRSF" id="PIRSF000077">
    <property type="entry name" value="Thioredoxin"/>
    <property type="match status" value="1"/>
</dbReference>
<gene>
    <name evidence="7" type="ORF">vBDshPR2C_39</name>
</gene>
<evidence type="ECO:0000313" key="7">
    <source>
        <dbReference type="EMBL" id="AID16854.1"/>
    </source>
</evidence>